<dbReference type="Gene3D" id="3.30.70.270">
    <property type="match status" value="1"/>
</dbReference>
<evidence type="ECO:0000313" key="5">
    <source>
        <dbReference type="EMBL" id="MDC8771505.1"/>
    </source>
</evidence>
<keyword evidence="3" id="KW-0812">Transmembrane</keyword>
<keyword evidence="6" id="KW-1185">Reference proteome</keyword>
<dbReference type="NCBIfam" id="TIGR00254">
    <property type="entry name" value="GGDEF"/>
    <property type="match status" value="1"/>
</dbReference>
<dbReference type="Proteomes" id="UP001221189">
    <property type="component" value="Unassembled WGS sequence"/>
</dbReference>
<feature type="transmembrane region" description="Helical" evidence="3">
    <location>
        <begin position="35"/>
        <end position="56"/>
    </location>
</feature>
<feature type="transmembrane region" description="Helical" evidence="3">
    <location>
        <begin position="118"/>
        <end position="137"/>
    </location>
</feature>
<dbReference type="SUPFAM" id="SSF55073">
    <property type="entry name" value="Nucleotide cyclase"/>
    <property type="match status" value="1"/>
</dbReference>
<feature type="transmembrane region" description="Helical" evidence="3">
    <location>
        <begin position="6"/>
        <end position="28"/>
    </location>
</feature>
<dbReference type="Pfam" id="PF00990">
    <property type="entry name" value="GGDEF"/>
    <property type="match status" value="1"/>
</dbReference>
<evidence type="ECO:0000256" key="1">
    <source>
        <dbReference type="ARBA" id="ARBA00012528"/>
    </source>
</evidence>
<keyword evidence="3" id="KW-0472">Membrane</keyword>
<dbReference type="PANTHER" id="PTHR45138">
    <property type="entry name" value="REGULATORY COMPONENTS OF SENSORY TRANSDUCTION SYSTEM"/>
    <property type="match status" value="1"/>
</dbReference>
<feature type="transmembrane region" description="Helical" evidence="3">
    <location>
        <begin position="149"/>
        <end position="174"/>
    </location>
</feature>
<organism evidence="5 6">
    <name type="scientific">Roseateles albus</name>
    <dbReference type="NCBI Taxonomy" id="2987525"/>
    <lineage>
        <taxon>Bacteria</taxon>
        <taxon>Pseudomonadati</taxon>
        <taxon>Pseudomonadota</taxon>
        <taxon>Betaproteobacteria</taxon>
        <taxon>Burkholderiales</taxon>
        <taxon>Sphaerotilaceae</taxon>
        <taxon>Roseateles</taxon>
    </lineage>
</organism>
<evidence type="ECO:0000256" key="2">
    <source>
        <dbReference type="ARBA" id="ARBA00034247"/>
    </source>
</evidence>
<feature type="domain" description="GGDEF" evidence="4">
    <location>
        <begin position="250"/>
        <end position="384"/>
    </location>
</feature>
<keyword evidence="3" id="KW-1133">Transmembrane helix</keyword>
<proteinExistence type="predicted"/>
<name>A0ABT5KCG7_9BURK</name>
<protein>
    <recommendedName>
        <fullName evidence="1">diguanylate cyclase</fullName>
        <ecNumber evidence="1">2.7.7.65</ecNumber>
    </recommendedName>
</protein>
<evidence type="ECO:0000259" key="4">
    <source>
        <dbReference type="PROSITE" id="PS50887"/>
    </source>
</evidence>
<dbReference type="RefSeq" id="WP_273599795.1">
    <property type="nucleotide sequence ID" value="NZ_JAQQXT010000004.1"/>
</dbReference>
<dbReference type="EC" id="2.7.7.65" evidence="1"/>
<evidence type="ECO:0000313" key="6">
    <source>
        <dbReference type="Proteomes" id="UP001221189"/>
    </source>
</evidence>
<dbReference type="PROSITE" id="PS50887">
    <property type="entry name" value="GGDEF"/>
    <property type="match status" value="1"/>
</dbReference>
<dbReference type="SMART" id="SM00267">
    <property type="entry name" value="GGDEF"/>
    <property type="match status" value="1"/>
</dbReference>
<reference evidence="5 6" key="1">
    <citation type="submission" date="2022-10" db="EMBL/GenBank/DDBJ databases">
        <title>Paucibacter sp. hw1 Genome sequencing.</title>
        <authorList>
            <person name="Park S."/>
        </authorList>
    </citation>
    <scope>NUCLEOTIDE SEQUENCE [LARGE SCALE GENOMIC DNA]</scope>
    <source>
        <strain evidence="6">hw1</strain>
    </source>
</reference>
<dbReference type="InterPro" id="IPR043128">
    <property type="entry name" value="Rev_trsase/Diguanyl_cyclase"/>
</dbReference>
<dbReference type="EMBL" id="JAQQXT010000004">
    <property type="protein sequence ID" value="MDC8771505.1"/>
    <property type="molecule type" value="Genomic_DNA"/>
</dbReference>
<dbReference type="InterPro" id="IPR000160">
    <property type="entry name" value="GGDEF_dom"/>
</dbReference>
<gene>
    <name evidence="5" type="ORF">PRZ03_07960</name>
</gene>
<feature type="transmembrane region" description="Helical" evidence="3">
    <location>
        <begin position="62"/>
        <end position="83"/>
    </location>
</feature>
<feature type="transmembrane region" description="Helical" evidence="3">
    <location>
        <begin position="95"/>
        <end position="112"/>
    </location>
</feature>
<dbReference type="PANTHER" id="PTHR45138:SF9">
    <property type="entry name" value="DIGUANYLATE CYCLASE DGCM-RELATED"/>
    <property type="match status" value="1"/>
</dbReference>
<sequence>MTLDPATLYLVLTVVGLLMAFWVCFMAWGQPLGHALWAWALALLAYTASHVIFGLQALLPELVFLVGGSTAYAVSLVLMLQAVRRFQGVEQLSRWYMAPLLLVPLVCITLAQHSTLRVVISALIYVWQIGLIMASLLDRRQPQHGRGRYILVGAFATMLLMLLARALSAMFGLIDTHNLSASSASLGPVFLVSLCAVLSITLGFVYMTMERAERRNFELAMKDMLTGLANRRAIGDQLASTVARAQRQGQYLSVLMLDIDHFKRVNDSYGHQAGDVVLRSVAQALQSRLRAQDQIGRFGGEEFLAILPDTSLDGALVLAEALRVAVEATPTQWGAHRIATTISIGVRGGAITGSDTADSLVASADAALYRAKQGGRNRVEVGHALVLPSAFDLAPANASTLAPAHDMNSEA</sequence>
<dbReference type="InterPro" id="IPR050469">
    <property type="entry name" value="Diguanylate_Cyclase"/>
</dbReference>
<evidence type="ECO:0000256" key="3">
    <source>
        <dbReference type="SAM" id="Phobius"/>
    </source>
</evidence>
<dbReference type="InterPro" id="IPR029787">
    <property type="entry name" value="Nucleotide_cyclase"/>
</dbReference>
<comment type="catalytic activity">
    <reaction evidence="2">
        <text>2 GTP = 3',3'-c-di-GMP + 2 diphosphate</text>
        <dbReference type="Rhea" id="RHEA:24898"/>
        <dbReference type="ChEBI" id="CHEBI:33019"/>
        <dbReference type="ChEBI" id="CHEBI:37565"/>
        <dbReference type="ChEBI" id="CHEBI:58805"/>
        <dbReference type="EC" id="2.7.7.65"/>
    </reaction>
</comment>
<dbReference type="CDD" id="cd01949">
    <property type="entry name" value="GGDEF"/>
    <property type="match status" value="1"/>
</dbReference>
<comment type="caution">
    <text evidence="5">The sequence shown here is derived from an EMBL/GenBank/DDBJ whole genome shotgun (WGS) entry which is preliminary data.</text>
</comment>
<accession>A0ABT5KCG7</accession>
<feature type="transmembrane region" description="Helical" evidence="3">
    <location>
        <begin position="186"/>
        <end position="207"/>
    </location>
</feature>